<dbReference type="AlphaFoldDB" id="A0A0F9QUQ8"/>
<name>A0A0F9QUQ8_9ZZZZ</name>
<evidence type="ECO:0000313" key="1">
    <source>
        <dbReference type="EMBL" id="KKN48020.1"/>
    </source>
</evidence>
<dbReference type="EMBL" id="LAZR01001244">
    <property type="protein sequence ID" value="KKN48020.1"/>
    <property type="molecule type" value="Genomic_DNA"/>
</dbReference>
<protein>
    <submittedName>
        <fullName evidence="1">Uncharacterized protein</fullName>
    </submittedName>
</protein>
<organism evidence="1">
    <name type="scientific">marine sediment metagenome</name>
    <dbReference type="NCBI Taxonomy" id="412755"/>
    <lineage>
        <taxon>unclassified sequences</taxon>
        <taxon>metagenomes</taxon>
        <taxon>ecological metagenomes</taxon>
    </lineage>
</organism>
<accession>A0A0F9QUQ8</accession>
<sequence>MQYYCPRCGSKQIIEYPKSFDCTKCVDREGLPLEFDKKDFDSIDDKLEILSVGEKLALLKPFEEDLKDLEKLKRLVNGIDMDIDKKR</sequence>
<reference evidence="1" key="1">
    <citation type="journal article" date="2015" name="Nature">
        <title>Complex archaea that bridge the gap between prokaryotes and eukaryotes.</title>
        <authorList>
            <person name="Spang A."/>
            <person name="Saw J.H."/>
            <person name="Jorgensen S.L."/>
            <person name="Zaremba-Niedzwiedzka K."/>
            <person name="Martijn J."/>
            <person name="Lind A.E."/>
            <person name="van Eijk R."/>
            <person name="Schleper C."/>
            <person name="Guy L."/>
            <person name="Ettema T.J."/>
        </authorList>
    </citation>
    <scope>NUCLEOTIDE SEQUENCE</scope>
</reference>
<proteinExistence type="predicted"/>
<gene>
    <name evidence="1" type="ORF">LCGC14_0657060</name>
</gene>
<comment type="caution">
    <text evidence="1">The sequence shown here is derived from an EMBL/GenBank/DDBJ whole genome shotgun (WGS) entry which is preliminary data.</text>
</comment>